<reference evidence="3 4" key="1">
    <citation type="submission" date="2024-09" db="EMBL/GenBank/DDBJ databases">
        <title>Chromosome-scale assembly of Riccia sorocarpa.</title>
        <authorList>
            <person name="Paukszto L."/>
        </authorList>
    </citation>
    <scope>NUCLEOTIDE SEQUENCE [LARGE SCALE GENOMIC DNA]</scope>
    <source>
        <strain evidence="3">LP-2024</strain>
        <tissue evidence="3">Aerial parts of the thallus</tissue>
    </source>
</reference>
<dbReference type="Gene3D" id="3.30.710.10">
    <property type="entry name" value="Potassium Channel Kv1.1, Chain A"/>
    <property type="match status" value="1"/>
</dbReference>
<comment type="pathway">
    <text evidence="1">Protein modification; protein ubiquitination.</text>
</comment>
<gene>
    <name evidence="3" type="ORF">R1sor_000627</name>
</gene>
<feature type="domain" description="BTB" evidence="2">
    <location>
        <begin position="22"/>
        <end position="90"/>
    </location>
</feature>
<dbReference type="AlphaFoldDB" id="A0ABD3GTM7"/>
<evidence type="ECO:0000313" key="4">
    <source>
        <dbReference type="Proteomes" id="UP001633002"/>
    </source>
</evidence>
<sequence length="139" mass="15918">MSNKLRFLREYDSSPLSEEFRGDMKFVGSDGEEVYAHKFIMAGRSMVLRRMFDADTKREETGIVQCPGTSGHVLRSMVNFCYTAAIQFTEEAPAEEVIKLAHKYDINCLKSVCQEELMDVVFRCYDLLLTVPVSDWTPV</sequence>
<dbReference type="EMBL" id="JBJQOH010000006">
    <property type="protein sequence ID" value="KAL3682605.1"/>
    <property type="molecule type" value="Genomic_DNA"/>
</dbReference>
<protein>
    <recommendedName>
        <fullName evidence="2">BTB domain-containing protein</fullName>
    </recommendedName>
</protein>
<dbReference type="Proteomes" id="UP001633002">
    <property type="component" value="Unassembled WGS sequence"/>
</dbReference>
<dbReference type="Pfam" id="PF00651">
    <property type="entry name" value="BTB"/>
    <property type="match status" value="1"/>
</dbReference>
<dbReference type="SUPFAM" id="SSF54695">
    <property type="entry name" value="POZ domain"/>
    <property type="match status" value="1"/>
</dbReference>
<dbReference type="SMART" id="SM00225">
    <property type="entry name" value="BTB"/>
    <property type="match status" value="1"/>
</dbReference>
<comment type="caution">
    <text evidence="3">The sequence shown here is derived from an EMBL/GenBank/DDBJ whole genome shotgun (WGS) entry which is preliminary data.</text>
</comment>
<name>A0ABD3GTM7_9MARC</name>
<dbReference type="PROSITE" id="PS50097">
    <property type="entry name" value="BTB"/>
    <property type="match status" value="1"/>
</dbReference>
<evidence type="ECO:0000256" key="1">
    <source>
        <dbReference type="ARBA" id="ARBA00004906"/>
    </source>
</evidence>
<accession>A0ABD3GTM7</accession>
<evidence type="ECO:0000259" key="2">
    <source>
        <dbReference type="PROSITE" id="PS50097"/>
    </source>
</evidence>
<proteinExistence type="predicted"/>
<dbReference type="InterPro" id="IPR011333">
    <property type="entry name" value="SKP1/BTB/POZ_sf"/>
</dbReference>
<organism evidence="3 4">
    <name type="scientific">Riccia sorocarpa</name>
    <dbReference type="NCBI Taxonomy" id="122646"/>
    <lineage>
        <taxon>Eukaryota</taxon>
        <taxon>Viridiplantae</taxon>
        <taxon>Streptophyta</taxon>
        <taxon>Embryophyta</taxon>
        <taxon>Marchantiophyta</taxon>
        <taxon>Marchantiopsida</taxon>
        <taxon>Marchantiidae</taxon>
        <taxon>Marchantiales</taxon>
        <taxon>Ricciaceae</taxon>
        <taxon>Riccia</taxon>
    </lineage>
</organism>
<dbReference type="PANTHER" id="PTHR24413">
    <property type="entry name" value="SPECKLE-TYPE POZ PROTEIN"/>
    <property type="match status" value="1"/>
</dbReference>
<dbReference type="CDD" id="cd18186">
    <property type="entry name" value="BTB_POZ_ZBTB_KLHL-like"/>
    <property type="match status" value="1"/>
</dbReference>
<evidence type="ECO:0000313" key="3">
    <source>
        <dbReference type="EMBL" id="KAL3682605.1"/>
    </source>
</evidence>
<keyword evidence="4" id="KW-1185">Reference proteome</keyword>
<dbReference type="InterPro" id="IPR000210">
    <property type="entry name" value="BTB/POZ_dom"/>
</dbReference>